<dbReference type="PANTHER" id="PTHR28141">
    <property type="entry name" value="2',3'-CYCLIC-NUCLEOTIDE 3'-PHOSPHODIESTERASE"/>
    <property type="match status" value="1"/>
</dbReference>
<dbReference type="InterPro" id="IPR012386">
    <property type="entry name" value="Cyclic-nucl_3Pdiesterase"/>
</dbReference>
<reference evidence="2" key="2">
    <citation type="submission" date="2023-05" db="EMBL/GenBank/DDBJ databases">
        <authorList>
            <consortium name="Lawrence Berkeley National Laboratory"/>
            <person name="Steindorff A."/>
            <person name="Hensen N."/>
            <person name="Bonometti L."/>
            <person name="Westerberg I."/>
            <person name="Brannstrom I.O."/>
            <person name="Guillou S."/>
            <person name="Cros-Aarteil S."/>
            <person name="Calhoun S."/>
            <person name="Haridas S."/>
            <person name="Kuo A."/>
            <person name="Mondo S."/>
            <person name="Pangilinan J."/>
            <person name="Riley R."/>
            <person name="Labutti K."/>
            <person name="Andreopoulos B."/>
            <person name="Lipzen A."/>
            <person name="Chen C."/>
            <person name="Yanf M."/>
            <person name="Daum C."/>
            <person name="Ng V."/>
            <person name="Clum A."/>
            <person name="Ohm R."/>
            <person name="Martin F."/>
            <person name="Silar P."/>
            <person name="Natvig D."/>
            <person name="Lalanne C."/>
            <person name="Gautier V."/>
            <person name="Ament-Velasquez S.L."/>
            <person name="Kruys A."/>
            <person name="Hutchinson M.I."/>
            <person name="Powell A.J."/>
            <person name="Barry K."/>
            <person name="Miller A.N."/>
            <person name="Grigoriev I.V."/>
            <person name="Debuchy R."/>
            <person name="Gladieux P."/>
            <person name="Thoren M.H."/>
            <person name="Johannesson H."/>
        </authorList>
    </citation>
    <scope>NUCLEOTIDE SEQUENCE</scope>
    <source>
        <strain evidence="2">CBS 508.74</strain>
    </source>
</reference>
<dbReference type="Proteomes" id="UP001302812">
    <property type="component" value="Unassembled WGS sequence"/>
</dbReference>
<accession>A0AAN6QP00</accession>
<dbReference type="GO" id="GO:0004113">
    <property type="term" value="F:2',3'-cyclic-nucleotide 3'-phosphodiesterase activity"/>
    <property type="evidence" value="ECO:0007669"/>
    <property type="project" value="TreeGrafter"/>
</dbReference>
<organism evidence="2 3">
    <name type="scientific">Canariomyces notabilis</name>
    <dbReference type="NCBI Taxonomy" id="2074819"/>
    <lineage>
        <taxon>Eukaryota</taxon>
        <taxon>Fungi</taxon>
        <taxon>Dikarya</taxon>
        <taxon>Ascomycota</taxon>
        <taxon>Pezizomycotina</taxon>
        <taxon>Sordariomycetes</taxon>
        <taxon>Sordariomycetidae</taxon>
        <taxon>Sordariales</taxon>
        <taxon>Chaetomiaceae</taxon>
        <taxon>Canariomyces</taxon>
    </lineage>
</organism>
<sequence length="236" mass="25857">MPGSSLWLVPPPSHPLHGILNTLVSTTLPARFPRESASSPAVAPHFFAVHMTLTSEIDPARYGSDPQAWLDSIPWPSSSSSSSSPGRGGGGGVRVRFERVDTQDVFFRRCFIRVGFDGVREVAGLAREYGVVKGGNEGEEGTKKLLFSKETEEWLVWWRAEYGPHVSLIYGDVPMEDEVMKQVAKVVREAGVKLPQDSAGETEDGSQLDGWDGGVVWLVPTDRPVSEWKPIATRVL</sequence>
<dbReference type="RefSeq" id="XP_064668440.1">
    <property type="nucleotide sequence ID" value="XM_064815532.1"/>
</dbReference>
<keyword evidence="3" id="KW-1185">Reference proteome</keyword>
<reference evidence="2" key="1">
    <citation type="journal article" date="2023" name="Mol. Phylogenet. Evol.">
        <title>Genome-scale phylogeny and comparative genomics of the fungal order Sordariales.</title>
        <authorList>
            <person name="Hensen N."/>
            <person name="Bonometti L."/>
            <person name="Westerberg I."/>
            <person name="Brannstrom I.O."/>
            <person name="Guillou S."/>
            <person name="Cros-Aarteil S."/>
            <person name="Calhoun S."/>
            <person name="Haridas S."/>
            <person name="Kuo A."/>
            <person name="Mondo S."/>
            <person name="Pangilinan J."/>
            <person name="Riley R."/>
            <person name="LaButti K."/>
            <person name="Andreopoulos B."/>
            <person name="Lipzen A."/>
            <person name="Chen C."/>
            <person name="Yan M."/>
            <person name="Daum C."/>
            <person name="Ng V."/>
            <person name="Clum A."/>
            <person name="Steindorff A."/>
            <person name="Ohm R.A."/>
            <person name="Martin F."/>
            <person name="Silar P."/>
            <person name="Natvig D.O."/>
            <person name="Lalanne C."/>
            <person name="Gautier V."/>
            <person name="Ament-Velasquez S.L."/>
            <person name="Kruys A."/>
            <person name="Hutchinson M.I."/>
            <person name="Powell A.J."/>
            <person name="Barry K."/>
            <person name="Miller A.N."/>
            <person name="Grigoriev I.V."/>
            <person name="Debuchy R."/>
            <person name="Gladieux P."/>
            <person name="Hiltunen Thoren M."/>
            <person name="Johannesson H."/>
        </authorList>
    </citation>
    <scope>NUCLEOTIDE SEQUENCE</scope>
    <source>
        <strain evidence="2">CBS 508.74</strain>
    </source>
</reference>
<gene>
    <name evidence="2" type="ORF">N656DRAFT_781177</name>
</gene>
<dbReference type="EMBL" id="MU853348">
    <property type="protein sequence ID" value="KAK4110870.1"/>
    <property type="molecule type" value="Genomic_DNA"/>
</dbReference>
<feature type="compositionally biased region" description="Low complexity" evidence="1">
    <location>
        <begin position="76"/>
        <end position="85"/>
    </location>
</feature>
<evidence type="ECO:0000256" key="1">
    <source>
        <dbReference type="SAM" id="MobiDB-lite"/>
    </source>
</evidence>
<proteinExistence type="predicted"/>
<protein>
    <submittedName>
        <fullName evidence="2">2, 3 cyclic phosphodiesterase</fullName>
    </submittedName>
</protein>
<evidence type="ECO:0000313" key="3">
    <source>
        <dbReference type="Proteomes" id="UP001302812"/>
    </source>
</evidence>
<evidence type="ECO:0000313" key="2">
    <source>
        <dbReference type="EMBL" id="KAK4110870.1"/>
    </source>
</evidence>
<comment type="caution">
    <text evidence="2">The sequence shown here is derived from an EMBL/GenBank/DDBJ whole genome shotgun (WGS) entry which is preliminary data.</text>
</comment>
<dbReference type="GO" id="GO:0009187">
    <property type="term" value="P:cyclic nucleotide metabolic process"/>
    <property type="evidence" value="ECO:0007669"/>
    <property type="project" value="TreeGrafter"/>
</dbReference>
<dbReference type="AlphaFoldDB" id="A0AAN6QP00"/>
<name>A0AAN6QP00_9PEZI</name>
<dbReference type="Gene3D" id="3.90.1140.10">
    <property type="entry name" value="Cyclic phosphodiesterase"/>
    <property type="match status" value="1"/>
</dbReference>
<dbReference type="PANTHER" id="PTHR28141:SF1">
    <property type="entry name" value="2',3'-CYCLIC-NUCLEOTIDE 3'-PHOSPHODIESTERASE"/>
    <property type="match status" value="1"/>
</dbReference>
<dbReference type="GeneID" id="89939657"/>
<dbReference type="Pfam" id="PF07823">
    <property type="entry name" value="CPDase"/>
    <property type="match status" value="1"/>
</dbReference>
<feature type="region of interest" description="Disordered" evidence="1">
    <location>
        <begin position="74"/>
        <end position="94"/>
    </location>
</feature>